<feature type="signal peptide" evidence="8">
    <location>
        <begin position="1"/>
        <end position="33"/>
    </location>
</feature>
<dbReference type="RefSeq" id="WP_188839201.1">
    <property type="nucleotide sequence ID" value="NZ_BMHI01000009.1"/>
</dbReference>
<sequence length="380" mass="40811">MTTSPTRTRRMIFGTGVVAAAALALTAAAPASGSQSHHAGKPRLAHAFIIMEENHAQDHVIGDPNMPFTNSLAASYNQATKYYGVTHSSEPNYIASTSGSNWDVNNDNGWNPTATNPATNHYDHTNIVDELEDAHISWGAYMDGMPSAGYLPDQWPATGGALYASKHNPFVLYNDVRSNPARLAHIKPMNSLATDLNSAHAPRYVWISPNQCNDMHGGIYSPIAGHPETPCPYNDTPGDANDESLKAKADAFLKTTVNTITHSKAWTPGSVIFITADETDYDGTNPSDNYYLSTAGCCDSPVLPAGDPAVSATWPGGVYGGGLIPMIVVTKDGPRHVSDDTAYNHYSMLLTIEQGFGLTKLGFTSDSQQVKPMWSLISKH</sequence>
<comment type="subcellular location">
    <subcellularLocation>
        <location evidence="1">Secreted</location>
        <location evidence="1">Cell wall</location>
    </subcellularLocation>
</comment>
<keyword evidence="10" id="KW-1185">Reference proteome</keyword>
<evidence type="ECO:0000256" key="3">
    <source>
        <dbReference type="ARBA" id="ARBA00012018"/>
    </source>
</evidence>
<keyword evidence="6" id="KW-0843">Virulence</keyword>
<dbReference type="InterPro" id="IPR006311">
    <property type="entry name" value="TAT_signal"/>
</dbReference>
<evidence type="ECO:0000256" key="6">
    <source>
        <dbReference type="ARBA" id="ARBA00023026"/>
    </source>
</evidence>
<dbReference type="InterPro" id="IPR007312">
    <property type="entry name" value="Phosphoesterase"/>
</dbReference>
<comment type="caution">
    <text evidence="9">The sequence shown here is derived from an EMBL/GenBank/DDBJ whole genome shotgun (WGS) entry which is preliminary data.</text>
</comment>
<name>A0A916TKF6_9MICO</name>
<reference evidence="9" key="2">
    <citation type="submission" date="2020-09" db="EMBL/GenBank/DDBJ databases">
        <authorList>
            <person name="Sun Q."/>
            <person name="Zhou Y."/>
        </authorList>
    </citation>
    <scope>NUCLEOTIDE SEQUENCE</scope>
    <source>
        <strain evidence="9">CGMCC 1.15085</strain>
    </source>
</reference>
<feature type="chain" id="PRO_5039502659" description="phospholipase C" evidence="8">
    <location>
        <begin position="34"/>
        <end position="380"/>
    </location>
</feature>
<protein>
    <recommendedName>
        <fullName evidence="3">phospholipase C</fullName>
        <ecNumber evidence="3">3.1.4.3</ecNumber>
    </recommendedName>
</protein>
<dbReference type="PANTHER" id="PTHR31956:SF8">
    <property type="entry name" value="ACID PHOSPHATASE PHOA (AFU_ORTHOLOGUE AFUA_1G03570)"/>
    <property type="match status" value="1"/>
</dbReference>
<keyword evidence="4" id="KW-0134">Cell wall</keyword>
<comment type="catalytic activity">
    <reaction evidence="7">
        <text>a 1,2-diacyl-sn-glycero-3-phosphocholine + H2O = phosphocholine + a 1,2-diacyl-sn-glycerol + H(+)</text>
        <dbReference type="Rhea" id="RHEA:10604"/>
        <dbReference type="ChEBI" id="CHEBI:15377"/>
        <dbReference type="ChEBI" id="CHEBI:15378"/>
        <dbReference type="ChEBI" id="CHEBI:17815"/>
        <dbReference type="ChEBI" id="CHEBI:57643"/>
        <dbReference type="ChEBI" id="CHEBI:295975"/>
        <dbReference type="EC" id="3.1.4.3"/>
    </reaction>
    <physiologicalReaction direction="left-to-right" evidence="7">
        <dbReference type="Rhea" id="RHEA:10605"/>
    </physiologicalReaction>
</comment>
<dbReference type="Gene3D" id="3.40.720.10">
    <property type="entry name" value="Alkaline Phosphatase, subunit A"/>
    <property type="match status" value="1"/>
</dbReference>
<gene>
    <name evidence="9" type="ORF">GCM10011492_43650</name>
</gene>
<evidence type="ECO:0000256" key="2">
    <source>
        <dbReference type="ARBA" id="ARBA00009717"/>
    </source>
</evidence>
<reference evidence="9" key="1">
    <citation type="journal article" date="2014" name="Int. J. Syst. Evol. Microbiol.">
        <title>Complete genome sequence of Corynebacterium casei LMG S-19264T (=DSM 44701T), isolated from a smear-ripened cheese.</title>
        <authorList>
            <consortium name="US DOE Joint Genome Institute (JGI-PGF)"/>
            <person name="Walter F."/>
            <person name="Albersmeier A."/>
            <person name="Kalinowski J."/>
            <person name="Ruckert C."/>
        </authorList>
    </citation>
    <scope>NUCLEOTIDE SEQUENCE</scope>
    <source>
        <strain evidence="9">CGMCC 1.15085</strain>
    </source>
</reference>
<evidence type="ECO:0000313" key="10">
    <source>
        <dbReference type="Proteomes" id="UP000636793"/>
    </source>
</evidence>
<dbReference type="PROSITE" id="PS51318">
    <property type="entry name" value="TAT"/>
    <property type="match status" value="1"/>
</dbReference>
<proteinExistence type="inferred from homology"/>
<dbReference type="GO" id="GO:0034480">
    <property type="term" value="F:phosphatidylcholine phospholipase C activity"/>
    <property type="evidence" value="ECO:0007669"/>
    <property type="project" value="UniProtKB-EC"/>
</dbReference>
<dbReference type="InterPro" id="IPR017850">
    <property type="entry name" value="Alkaline_phosphatase_core_sf"/>
</dbReference>
<evidence type="ECO:0000256" key="7">
    <source>
        <dbReference type="ARBA" id="ARBA00048421"/>
    </source>
</evidence>
<dbReference type="Proteomes" id="UP000636793">
    <property type="component" value="Unassembled WGS sequence"/>
</dbReference>
<dbReference type="AlphaFoldDB" id="A0A916TKF6"/>
<dbReference type="GO" id="GO:0009395">
    <property type="term" value="P:phospholipid catabolic process"/>
    <property type="evidence" value="ECO:0007669"/>
    <property type="project" value="TreeGrafter"/>
</dbReference>
<keyword evidence="8" id="KW-0732">Signal</keyword>
<accession>A0A916TKF6</accession>
<evidence type="ECO:0000313" key="9">
    <source>
        <dbReference type="EMBL" id="GGB47738.1"/>
    </source>
</evidence>
<keyword evidence="5" id="KW-0378">Hydrolase</keyword>
<organism evidence="9 10">
    <name type="scientific">Flexivirga endophytica</name>
    <dbReference type="NCBI Taxonomy" id="1849103"/>
    <lineage>
        <taxon>Bacteria</taxon>
        <taxon>Bacillati</taxon>
        <taxon>Actinomycetota</taxon>
        <taxon>Actinomycetes</taxon>
        <taxon>Micrococcales</taxon>
        <taxon>Dermacoccaceae</taxon>
        <taxon>Flexivirga</taxon>
    </lineage>
</organism>
<keyword evidence="4" id="KW-0964">Secreted</keyword>
<dbReference type="EC" id="3.1.4.3" evidence="3"/>
<evidence type="ECO:0000256" key="4">
    <source>
        <dbReference type="ARBA" id="ARBA00022512"/>
    </source>
</evidence>
<dbReference type="EMBL" id="BMHI01000009">
    <property type="protein sequence ID" value="GGB47738.1"/>
    <property type="molecule type" value="Genomic_DNA"/>
</dbReference>
<evidence type="ECO:0000256" key="5">
    <source>
        <dbReference type="ARBA" id="ARBA00022801"/>
    </source>
</evidence>
<comment type="similarity">
    <text evidence="2">Belongs to the bacterial phospholipase C family.</text>
</comment>
<evidence type="ECO:0000256" key="1">
    <source>
        <dbReference type="ARBA" id="ARBA00004191"/>
    </source>
</evidence>
<dbReference type="Pfam" id="PF04185">
    <property type="entry name" value="Phosphoesterase"/>
    <property type="match status" value="2"/>
</dbReference>
<evidence type="ECO:0000256" key="8">
    <source>
        <dbReference type="SAM" id="SignalP"/>
    </source>
</evidence>
<dbReference type="PANTHER" id="PTHR31956">
    <property type="entry name" value="NON-SPECIFIC PHOSPHOLIPASE C4-RELATED"/>
    <property type="match status" value="1"/>
</dbReference>